<organism evidence="1 2">
    <name type="scientific">Pleurodeles waltl</name>
    <name type="common">Iberian ribbed newt</name>
    <dbReference type="NCBI Taxonomy" id="8319"/>
    <lineage>
        <taxon>Eukaryota</taxon>
        <taxon>Metazoa</taxon>
        <taxon>Chordata</taxon>
        <taxon>Craniata</taxon>
        <taxon>Vertebrata</taxon>
        <taxon>Euteleostomi</taxon>
        <taxon>Amphibia</taxon>
        <taxon>Batrachia</taxon>
        <taxon>Caudata</taxon>
        <taxon>Salamandroidea</taxon>
        <taxon>Salamandridae</taxon>
        <taxon>Pleurodelinae</taxon>
        <taxon>Pleurodeles</taxon>
    </lineage>
</organism>
<name>A0AAV7RQB5_PLEWA</name>
<dbReference type="AlphaFoldDB" id="A0AAV7RQB5"/>
<dbReference type="Proteomes" id="UP001066276">
    <property type="component" value="Chromosome 5"/>
</dbReference>
<keyword evidence="2" id="KW-1185">Reference proteome</keyword>
<sequence length="86" mass="9399">MPASPIDVTAPSEGLLRACVAASAAHSRNNGASREVGATECGSQQAYTMQSRKMNQSKILFHIVHLHFLKAKCSHQYPKGQRIHQL</sequence>
<gene>
    <name evidence="1" type="ORF">NDU88_007510</name>
</gene>
<reference evidence="1" key="1">
    <citation type="journal article" date="2022" name="bioRxiv">
        <title>Sequencing and chromosome-scale assembly of the giantPleurodeles waltlgenome.</title>
        <authorList>
            <person name="Brown T."/>
            <person name="Elewa A."/>
            <person name="Iarovenko S."/>
            <person name="Subramanian E."/>
            <person name="Araus A.J."/>
            <person name="Petzold A."/>
            <person name="Susuki M."/>
            <person name="Suzuki K.-i.T."/>
            <person name="Hayashi T."/>
            <person name="Toyoda A."/>
            <person name="Oliveira C."/>
            <person name="Osipova E."/>
            <person name="Leigh N.D."/>
            <person name="Simon A."/>
            <person name="Yun M.H."/>
        </authorList>
    </citation>
    <scope>NUCLEOTIDE SEQUENCE</scope>
    <source>
        <strain evidence="1">20211129_DDA</strain>
        <tissue evidence="1">Liver</tissue>
    </source>
</reference>
<proteinExistence type="predicted"/>
<evidence type="ECO:0000313" key="2">
    <source>
        <dbReference type="Proteomes" id="UP001066276"/>
    </source>
</evidence>
<evidence type="ECO:0000313" key="1">
    <source>
        <dbReference type="EMBL" id="KAJ1154767.1"/>
    </source>
</evidence>
<dbReference type="EMBL" id="JANPWB010000009">
    <property type="protein sequence ID" value="KAJ1154767.1"/>
    <property type="molecule type" value="Genomic_DNA"/>
</dbReference>
<comment type="caution">
    <text evidence="1">The sequence shown here is derived from an EMBL/GenBank/DDBJ whole genome shotgun (WGS) entry which is preliminary data.</text>
</comment>
<protein>
    <submittedName>
        <fullName evidence="1">Uncharacterized protein</fullName>
    </submittedName>
</protein>
<accession>A0AAV7RQB5</accession>